<reference evidence="2" key="1">
    <citation type="submission" date="2023-03" db="EMBL/GenBank/DDBJ databases">
        <authorList>
            <person name="Steffen K."/>
            <person name="Cardenas P."/>
        </authorList>
    </citation>
    <scope>NUCLEOTIDE SEQUENCE</scope>
</reference>
<gene>
    <name evidence="2" type="ORF">GBAR_LOCUS17764</name>
</gene>
<sequence>MPVVDTLRLKTKLSDSGMPETQAQVLVEELDEVLSTAIAAQVATKADVVELRAAISAIHERFEQVDKRFEQIDKRFEQIDKRFDDMNQSVNQRFGDLNQSVNQRFNDLNQSVAQIRSWLVGLYFFIAFGFLGMILKDLIFR</sequence>
<keyword evidence="1" id="KW-0812">Transmembrane</keyword>
<accession>A0AA35SME1</accession>
<proteinExistence type="predicted"/>
<comment type="caution">
    <text evidence="2">The sequence shown here is derived from an EMBL/GenBank/DDBJ whole genome shotgun (WGS) entry which is preliminary data.</text>
</comment>
<evidence type="ECO:0000256" key="1">
    <source>
        <dbReference type="SAM" id="Phobius"/>
    </source>
</evidence>
<name>A0AA35SME1_GEOBA</name>
<dbReference type="EMBL" id="CASHTH010002528">
    <property type="protein sequence ID" value="CAI8031281.1"/>
    <property type="molecule type" value="Genomic_DNA"/>
</dbReference>
<dbReference type="Proteomes" id="UP001174909">
    <property type="component" value="Unassembled WGS sequence"/>
</dbReference>
<dbReference type="AlphaFoldDB" id="A0AA35SME1"/>
<organism evidence="2 3">
    <name type="scientific">Geodia barretti</name>
    <name type="common">Barrett's horny sponge</name>
    <dbReference type="NCBI Taxonomy" id="519541"/>
    <lineage>
        <taxon>Eukaryota</taxon>
        <taxon>Metazoa</taxon>
        <taxon>Porifera</taxon>
        <taxon>Demospongiae</taxon>
        <taxon>Heteroscleromorpha</taxon>
        <taxon>Tetractinellida</taxon>
        <taxon>Astrophorina</taxon>
        <taxon>Geodiidae</taxon>
        <taxon>Geodia</taxon>
    </lineage>
</organism>
<feature type="transmembrane region" description="Helical" evidence="1">
    <location>
        <begin position="115"/>
        <end position="135"/>
    </location>
</feature>
<keyword evidence="1" id="KW-0472">Membrane</keyword>
<protein>
    <submittedName>
        <fullName evidence="2">Uncharacterized protein aq_1446</fullName>
    </submittedName>
</protein>
<dbReference type="Gene3D" id="3.90.20.10">
    <property type="match status" value="1"/>
</dbReference>
<evidence type="ECO:0000313" key="2">
    <source>
        <dbReference type="EMBL" id="CAI8031281.1"/>
    </source>
</evidence>
<keyword evidence="3" id="KW-1185">Reference proteome</keyword>
<evidence type="ECO:0000313" key="3">
    <source>
        <dbReference type="Proteomes" id="UP001174909"/>
    </source>
</evidence>
<keyword evidence="1" id="KW-1133">Transmembrane helix</keyword>